<feature type="region of interest" description="Disordered" evidence="1">
    <location>
        <begin position="569"/>
        <end position="881"/>
    </location>
</feature>
<gene>
    <name evidence="3" type="ORF">VNI00_015360</name>
</gene>
<feature type="compositionally biased region" description="Basic residues" evidence="1">
    <location>
        <begin position="511"/>
        <end position="522"/>
    </location>
</feature>
<feature type="compositionally biased region" description="Low complexity" evidence="1">
    <location>
        <begin position="789"/>
        <end position="798"/>
    </location>
</feature>
<dbReference type="GO" id="GO:0006808">
    <property type="term" value="P:regulation of nitrogen utilization"/>
    <property type="evidence" value="ECO:0007669"/>
    <property type="project" value="TreeGrafter"/>
</dbReference>
<organism evidence="3 4">
    <name type="scientific">Paramarasmius palmivorus</name>
    <dbReference type="NCBI Taxonomy" id="297713"/>
    <lineage>
        <taxon>Eukaryota</taxon>
        <taxon>Fungi</taxon>
        <taxon>Dikarya</taxon>
        <taxon>Basidiomycota</taxon>
        <taxon>Agaricomycotina</taxon>
        <taxon>Agaricomycetes</taxon>
        <taxon>Agaricomycetidae</taxon>
        <taxon>Agaricales</taxon>
        <taxon>Marasmiineae</taxon>
        <taxon>Marasmiaceae</taxon>
        <taxon>Paramarasmius</taxon>
    </lineage>
</organism>
<feature type="compositionally biased region" description="Polar residues" evidence="1">
    <location>
        <begin position="240"/>
        <end position="264"/>
    </location>
</feature>
<feature type="domain" description="Nitrogen regulatory protein areA GATA-like" evidence="2">
    <location>
        <begin position="29"/>
        <end position="56"/>
    </location>
</feature>
<name>A0AAW0BMB3_9AGAR</name>
<feature type="compositionally biased region" description="Polar residues" evidence="1">
    <location>
        <begin position="826"/>
        <end position="841"/>
    </location>
</feature>
<feature type="compositionally biased region" description="Acidic residues" evidence="1">
    <location>
        <begin position="484"/>
        <end position="497"/>
    </location>
</feature>
<feature type="compositionally biased region" description="Polar residues" evidence="1">
    <location>
        <begin position="373"/>
        <end position="407"/>
    </location>
</feature>
<protein>
    <recommendedName>
        <fullName evidence="2">Nitrogen regulatory protein areA GATA-like domain-containing protein</fullName>
    </recommendedName>
</protein>
<evidence type="ECO:0000313" key="4">
    <source>
        <dbReference type="Proteomes" id="UP001383192"/>
    </source>
</evidence>
<evidence type="ECO:0000259" key="2">
    <source>
        <dbReference type="Pfam" id="PF08550"/>
    </source>
</evidence>
<dbReference type="PANTHER" id="PTHR28014">
    <property type="entry name" value="NEGATIVE REGULATOR OF RAS-CAMP PATHWAY"/>
    <property type="match status" value="1"/>
</dbReference>
<dbReference type="InterPro" id="IPR013860">
    <property type="entry name" value="AreA_GATA"/>
</dbReference>
<dbReference type="GO" id="GO:0000122">
    <property type="term" value="P:negative regulation of transcription by RNA polymerase II"/>
    <property type="evidence" value="ECO:0007669"/>
    <property type="project" value="TreeGrafter"/>
</dbReference>
<sequence length="1778" mass="191648">MLLDVPSPVLTVASDALRHLDGDHALESLWYLSTKCKGSLHDGPRLENISWRLWYRKLATTNSYRPLIPNAPLSEVTDEPYVLSQSAQIVLRQPTGQIIYEMLPRSSPNTLNSELRILVEKEVMNNVPSVTVLPTSAAELLSIPITPHDAYSSQGVPYINSIQSDNRINSRGDLLTSFFPRVVVVNPTPKPTPPTPPTTPVPISVLHGPATVLVAATDSTSLLSSQNVTGKLGLPPMQVLQPTSTPNSNMANDKTTSNPHSQTDACKLALSPEASSASEDKKSVSHPQQNPDTGLFSASHSVAISRIVGLAKSRTSTSRLWAMEPMNTPESLLPLPDPVPSSNFVASLHHRSINTNSTDQTSNRAHTVETISSTTVLSSGDNGASIEGNTSGFARGLPTSSDKSSTCPGRDASASSLAPKYYLSSANASPSLGSEDQSQSSFKFYLVDQDQNQNQSNAGPITQTHQPSQGAQQQAKRLFRVGNGDDDDEGWEDDDDSSSLSRSLSQSQSRSRSRSSRSRRMSSHSPPVLTSPNGAQQGRGDAIQHVQSEASTNGVSNQQLQVQQPVSRILDDKTQLTASPSSQGQTETQLEPRQTSAATISPNATVSPGTQHLTKAAPTDQIARQQSTKKEGVLGAIVGPNGRKIVVIATDEDDDDSDEDDDDWEETEEDDEDVDKKPNNEVPDTSRKSSARTETITAAPKVTEAPRKGSDAAPADSEPTEDDAGWTSASSADDEPSKDPEAGSTFQATVTIVQGTLTRGIGTKRLSNGTVTGNRHTNESLYSDKSKQKAQQPSPKGPRYCPDPPAPQVLQRAHSSKFVGPAGLGFTQQHQPNQPSRNPANRTKEHTQQPQQHPNPNPNPGHGRAPSARQSRRSVDMSEAALEAQRQLDLFAKKPKRAWSGSMRSGSGFLSQLMNPDPEIFPANHPYRRGYLSGDAAMPKGGATRLGIARLTPVGGEDGHHQLPGPIEVKKGSVSAAAPERNAVAPPRKGDPRIGTMRSQAPGFKPSKSAIALPVLDCVTVASVKDNGLVEDRIRNGRNRAGSGGYRPKARSHDQEMEDTDTKEENRMDMSKSAAQGKPEAILKQRKAAKQNQQRAQPFRQQPDSGRPSSRPDMSSRASMDILPTALSLSPPLQMRRLRSQDVPGATAIPTALMPLGYPCNAPPAAPPSSPRTKRQLMLRKEMSQSLRANLLWARQLTRAKAIGPRRRSSANVSGQWDNPNGNGNGLHYLPIVEPVGGNGAAPFTVSRFPTLVQLNPKKQPGPGQMVDAVGVGWPSIQDAEWVPKRKSSAAVAGVSRSDPGDGESIHCGQRVTDYGRNDKQGTYPHALDPNRRVIALANVGILPGVVQLNAKKQGDDTGVDVTGVRAYCEGCSRILAGEGPSQDLSDTYSSSAIGFGDCYPYGVERTFAGMSFCFDCNRNLRPVPAKSTRLTTSSIGEVSGSPVHSGVSSFTTADDIMKDDIEVADISFHKADARDKSHDHKPTSTIMGHEGSTKCQSSVDTAGCRGFSNIYVRESNAVERVHKVPIVASILPQFLSPSNQILRHERRSNSCLCGVFASMARLREGGIGRTFTSSAAVAHMEQDPPTPYPPFTRELPCAKYNRRSYADSNNLGDPCLQEASHYTFTCRRWIYLERRQILIGPKAVIRCAWLQFIINSNWIQGENGTIYTTSNGGDHTQTNNGSTIHGNDPIMQQQEYFTSESSQQEPSNSGSAVQISPVHYRADSAPLPLETIKGQSPPPPEPMIALPQGPPAHSATASHERVSHHCKFISTLIRRCM</sequence>
<feature type="region of interest" description="Disordered" evidence="1">
    <location>
        <begin position="1035"/>
        <end position="1117"/>
    </location>
</feature>
<dbReference type="Proteomes" id="UP001383192">
    <property type="component" value="Unassembled WGS sequence"/>
</dbReference>
<dbReference type="EMBL" id="JAYKXP010000098">
    <property type="protein sequence ID" value="KAK7027271.1"/>
    <property type="molecule type" value="Genomic_DNA"/>
</dbReference>
<feature type="compositionally biased region" description="Basic and acidic residues" evidence="1">
    <location>
        <begin position="776"/>
        <end position="787"/>
    </location>
</feature>
<feature type="compositionally biased region" description="Polar residues" evidence="1">
    <location>
        <begin position="765"/>
        <end position="775"/>
    </location>
</feature>
<feature type="compositionally biased region" description="Low complexity" evidence="1">
    <location>
        <begin position="1090"/>
        <end position="1103"/>
    </location>
</feature>
<feature type="compositionally biased region" description="Basic and acidic residues" evidence="1">
    <location>
        <begin position="674"/>
        <end position="687"/>
    </location>
</feature>
<evidence type="ECO:0000313" key="3">
    <source>
        <dbReference type="EMBL" id="KAK7027271.1"/>
    </source>
</evidence>
<feature type="region of interest" description="Disordered" evidence="1">
    <location>
        <begin position="227"/>
        <end position="297"/>
    </location>
</feature>
<proteinExistence type="predicted"/>
<feature type="compositionally biased region" description="Polar residues" evidence="1">
    <location>
        <begin position="575"/>
        <end position="613"/>
    </location>
</feature>
<dbReference type="Pfam" id="PF08550">
    <property type="entry name" value="GATA_AreA"/>
    <property type="match status" value="1"/>
</dbReference>
<keyword evidence="4" id="KW-1185">Reference proteome</keyword>
<feature type="compositionally biased region" description="Low complexity" evidence="1">
    <location>
        <begin position="268"/>
        <end position="277"/>
    </location>
</feature>
<feature type="region of interest" description="Disordered" evidence="1">
    <location>
        <begin position="373"/>
        <end position="415"/>
    </location>
</feature>
<evidence type="ECO:0000256" key="1">
    <source>
        <dbReference type="SAM" id="MobiDB-lite"/>
    </source>
</evidence>
<reference evidence="3 4" key="1">
    <citation type="submission" date="2024-01" db="EMBL/GenBank/DDBJ databases">
        <title>A draft genome for a cacao thread blight-causing isolate of Paramarasmius palmivorus.</title>
        <authorList>
            <person name="Baruah I.K."/>
            <person name="Bukari Y."/>
            <person name="Amoako-Attah I."/>
            <person name="Meinhardt L.W."/>
            <person name="Bailey B.A."/>
            <person name="Cohen S.P."/>
        </authorList>
    </citation>
    <scope>NUCLEOTIDE SEQUENCE [LARGE SCALE GENOMIC DNA]</scope>
    <source>
        <strain evidence="3 4">GH-12</strain>
    </source>
</reference>
<feature type="compositionally biased region" description="Polar residues" evidence="1">
    <location>
        <begin position="453"/>
        <end position="475"/>
    </location>
</feature>
<feature type="region of interest" description="Disordered" evidence="1">
    <location>
        <begin position="1293"/>
        <end position="1327"/>
    </location>
</feature>
<accession>A0AAW0BMB3</accession>
<dbReference type="GO" id="GO:0005737">
    <property type="term" value="C:cytoplasm"/>
    <property type="evidence" value="ECO:0007669"/>
    <property type="project" value="TreeGrafter"/>
</dbReference>
<feature type="region of interest" description="Disordered" evidence="1">
    <location>
        <begin position="1474"/>
        <end position="1495"/>
    </location>
</feature>
<feature type="region of interest" description="Disordered" evidence="1">
    <location>
        <begin position="453"/>
        <end position="542"/>
    </location>
</feature>
<comment type="caution">
    <text evidence="3">The sequence shown here is derived from an EMBL/GenBank/DDBJ whole genome shotgun (WGS) entry which is preliminary data.</text>
</comment>
<dbReference type="InterPro" id="IPR053043">
    <property type="entry name" value="Ras-cAMP_regulatory"/>
</dbReference>
<feature type="compositionally biased region" description="Low complexity" evidence="1">
    <location>
        <begin position="498"/>
        <end position="510"/>
    </location>
</feature>
<feature type="compositionally biased region" description="Acidic residues" evidence="1">
    <location>
        <begin position="650"/>
        <end position="673"/>
    </location>
</feature>
<feature type="compositionally biased region" description="Polar residues" evidence="1">
    <location>
        <begin position="744"/>
        <end position="757"/>
    </location>
</feature>
<dbReference type="PANTHER" id="PTHR28014:SF1">
    <property type="entry name" value="NEGATIVE REGULATOR OF RAS-CAMP PATHWAY"/>
    <property type="match status" value="1"/>
</dbReference>
<dbReference type="GO" id="GO:0031930">
    <property type="term" value="P:mitochondria-nucleus signaling pathway"/>
    <property type="evidence" value="ECO:0007669"/>
    <property type="project" value="TreeGrafter"/>
</dbReference>
<feature type="compositionally biased region" description="Basic and acidic residues" evidence="1">
    <location>
        <begin position="1474"/>
        <end position="1483"/>
    </location>
</feature>
<feature type="compositionally biased region" description="Polar residues" evidence="1">
    <location>
        <begin position="285"/>
        <end position="297"/>
    </location>
</feature>